<sequence>MLLPPHTLSENSYHEEFEASTVVTLDSDGKWQLQDVSEGDRQKVDEKSEGATLLRRRRAGGSYQDEDRDSEMSKKHTGSESDTLLWFSSLPPSDLRQAKQQFSSGLQALLVAAASARNVQKAVRGVVTNSNELHR</sequence>
<dbReference type="EnsemblProtists" id="HpaT802641">
    <property type="protein sequence ID" value="HpaP802641"/>
    <property type="gene ID" value="HpaG802641"/>
</dbReference>
<protein>
    <submittedName>
        <fullName evidence="2">Uncharacterized protein</fullName>
    </submittedName>
</protein>
<feature type="region of interest" description="Disordered" evidence="1">
    <location>
        <begin position="34"/>
        <end position="82"/>
    </location>
</feature>
<dbReference type="eggNOG" id="ENOG502R7RN">
    <property type="taxonomic scope" value="Eukaryota"/>
</dbReference>
<accession>M4B8N4</accession>
<evidence type="ECO:0000313" key="2">
    <source>
        <dbReference type="EnsemblProtists" id="HpaP802641"/>
    </source>
</evidence>
<dbReference type="Proteomes" id="UP000011713">
    <property type="component" value="Unassembled WGS sequence"/>
</dbReference>
<dbReference type="EMBL" id="JH597989">
    <property type="status" value="NOT_ANNOTATED_CDS"/>
    <property type="molecule type" value="Genomic_DNA"/>
</dbReference>
<dbReference type="Pfam" id="PF21730">
    <property type="entry name" value="Vma22_CCDC115"/>
    <property type="match status" value="1"/>
</dbReference>
<keyword evidence="3" id="KW-1185">Reference proteome</keyword>
<dbReference type="VEuPathDB" id="FungiDB:HpaG802641"/>
<feature type="compositionally biased region" description="Basic and acidic residues" evidence="1">
    <location>
        <begin position="70"/>
        <end position="79"/>
    </location>
</feature>
<evidence type="ECO:0000256" key="1">
    <source>
        <dbReference type="SAM" id="MobiDB-lite"/>
    </source>
</evidence>
<dbReference type="AlphaFoldDB" id="M4B8N4"/>
<reference evidence="3" key="1">
    <citation type="journal article" date="2010" name="Science">
        <title>Signatures of adaptation to obligate biotrophy in the Hyaloperonospora arabidopsidis genome.</title>
        <authorList>
            <person name="Baxter L."/>
            <person name="Tripathy S."/>
            <person name="Ishaque N."/>
            <person name="Boot N."/>
            <person name="Cabral A."/>
            <person name="Kemen E."/>
            <person name="Thines M."/>
            <person name="Ah-Fong A."/>
            <person name="Anderson R."/>
            <person name="Badejoko W."/>
            <person name="Bittner-Eddy P."/>
            <person name="Boore J.L."/>
            <person name="Chibucos M.C."/>
            <person name="Coates M."/>
            <person name="Dehal P."/>
            <person name="Delehaunty K."/>
            <person name="Dong S."/>
            <person name="Downton P."/>
            <person name="Dumas B."/>
            <person name="Fabro G."/>
            <person name="Fronick C."/>
            <person name="Fuerstenberg S.I."/>
            <person name="Fulton L."/>
            <person name="Gaulin E."/>
            <person name="Govers F."/>
            <person name="Hughes L."/>
            <person name="Humphray S."/>
            <person name="Jiang R.H."/>
            <person name="Judelson H."/>
            <person name="Kamoun S."/>
            <person name="Kyung K."/>
            <person name="Meijer H."/>
            <person name="Minx P."/>
            <person name="Morris P."/>
            <person name="Nelson J."/>
            <person name="Phuntumart V."/>
            <person name="Qutob D."/>
            <person name="Rehmany A."/>
            <person name="Rougon-Cardoso A."/>
            <person name="Ryden P."/>
            <person name="Torto-Alalibo T."/>
            <person name="Studholme D."/>
            <person name="Wang Y."/>
            <person name="Win J."/>
            <person name="Wood J."/>
            <person name="Clifton S.W."/>
            <person name="Rogers J."/>
            <person name="Van den Ackerveken G."/>
            <person name="Jones J.D."/>
            <person name="McDowell J.M."/>
            <person name="Beynon J."/>
            <person name="Tyler B.M."/>
        </authorList>
    </citation>
    <scope>NUCLEOTIDE SEQUENCE [LARGE SCALE GENOMIC DNA]</scope>
    <source>
        <strain evidence="3">Emoy2</strain>
    </source>
</reference>
<organism evidence="2 3">
    <name type="scientific">Hyaloperonospora arabidopsidis (strain Emoy2)</name>
    <name type="common">Downy mildew agent</name>
    <name type="synonym">Peronospora arabidopsidis</name>
    <dbReference type="NCBI Taxonomy" id="559515"/>
    <lineage>
        <taxon>Eukaryota</taxon>
        <taxon>Sar</taxon>
        <taxon>Stramenopiles</taxon>
        <taxon>Oomycota</taxon>
        <taxon>Peronosporomycetes</taxon>
        <taxon>Peronosporales</taxon>
        <taxon>Peronosporaceae</taxon>
        <taxon>Hyaloperonospora</taxon>
    </lineage>
</organism>
<dbReference type="InParanoid" id="M4B8N4"/>
<dbReference type="InterPro" id="IPR040357">
    <property type="entry name" value="Vma22/CCDC115"/>
</dbReference>
<dbReference type="HOGENOM" id="CLU_138236_0_0_1"/>
<evidence type="ECO:0000313" key="3">
    <source>
        <dbReference type="Proteomes" id="UP000011713"/>
    </source>
</evidence>
<proteinExistence type="predicted"/>
<name>M4B8N4_HYAAE</name>
<dbReference type="STRING" id="559515.M4B8N4"/>
<reference evidence="2" key="2">
    <citation type="submission" date="2015-06" db="UniProtKB">
        <authorList>
            <consortium name="EnsemblProtists"/>
        </authorList>
    </citation>
    <scope>IDENTIFICATION</scope>
    <source>
        <strain evidence="2">Emoy2</strain>
    </source>
</reference>
<dbReference type="GO" id="GO:0070072">
    <property type="term" value="P:vacuolar proton-transporting V-type ATPase complex assembly"/>
    <property type="evidence" value="ECO:0007669"/>
    <property type="project" value="InterPro"/>
</dbReference>
<feature type="compositionally biased region" description="Basic and acidic residues" evidence="1">
    <location>
        <begin position="38"/>
        <end position="49"/>
    </location>
</feature>
<dbReference type="OMA" id="RSAQQQF"/>